<reference evidence="2" key="2">
    <citation type="journal article" date="2024" name="Plant">
        <title>Genomic evolution and insights into agronomic trait innovations of Sesamum species.</title>
        <authorList>
            <person name="Miao H."/>
            <person name="Wang L."/>
            <person name="Qu L."/>
            <person name="Liu H."/>
            <person name="Sun Y."/>
            <person name="Le M."/>
            <person name="Wang Q."/>
            <person name="Wei S."/>
            <person name="Zheng Y."/>
            <person name="Lin W."/>
            <person name="Duan Y."/>
            <person name="Cao H."/>
            <person name="Xiong S."/>
            <person name="Wang X."/>
            <person name="Wei L."/>
            <person name="Li C."/>
            <person name="Ma Q."/>
            <person name="Ju M."/>
            <person name="Zhao R."/>
            <person name="Li G."/>
            <person name="Mu C."/>
            <person name="Tian Q."/>
            <person name="Mei H."/>
            <person name="Zhang T."/>
            <person name="Gao T."/>
            <person name="Zhang H."/>
        </authorList>
    </citation>
    <scope>NUCLEOTIDE SEQUENCE</scope>
    <source>
        <strain evidence="2">KEN1</strain>
    </source>
</reference>
<dbReference type="EMBL" id="JACGWN010000012">
    <property type="protein sequence ID" value="KAL0415527.1"/>
    <property type="molecule type" value="Genomic_DNA"/>
</dbReference>
<proteinExistence type="predicted"/>
<feature type="signal peptide" evidence="1">
    <location>
        <begin position="1"/>
        <end position="24"/>
    </location>
</feature>
<organism evidence="2">
    <name type="scientific">Sesamum latifolium</name>
    <dbReference type="NCBI Taxonomy" id="2727402"/>
    <lineage>
        <taxon>Eukaryota</taxon>
        <taxon>Viridiplantae</taxon>
        <taxon>Streptophyta</taxon>
        <taxon>Embryophyta</taxon>
        <taxon>Tracheophyta</taxon>
        <taxon>Spermatophyta</taxon>
        <taxon>Magnoliopsida</taxon>
        <taxon>eudicotyledons</taxon>
        <taxon>Gunneridae</taxon>
        <taxon>Pentapetalae</taxon>
        <taxon>asterids</taxon>
        <taxon>lamiids</taxon>
        <taxon>Lamiales</taxon>
        <taxon>Pedaliaceae</taxon>
        <taxon>Sesamum</taxon>
    </lineage>
</organism>
<sequence>MGSSMKLSLVLIFTCSLFVQKTLANVICENLPTNLCSFAIASSGKRCVLENHKNTQEKKCKTSEVVVEKLSGYIETDHCVKACGVCRESVGVSSDVFLSSKFTAHLCSPACYDNCSNIVDFFFNLAAGEADLICENLPTNLCSFAIASSGKRCVLENHKNEQGKTCKTSEVMVEKLSGYIETDQCVKACGVCRKSVGVSSDVFLSSEFTAHLCSPACYHNCPNIVDLFSNLAAGEADVICENLPINLCSFAIASSGKRCVLENHKNAQGKPCKTSEVVVEKLSGYIETDQCVKACGVCRESVGISSDAFLSLKFTCHLCSPACYHNCPNIVDLFFNLAASEGVSLPALCKNQEEKHRQMLAILSSGGVNPDPVAAPLVAPAPAFL</sequence>
<dbReference type="PANTHER" id="PTHR33649">
    <property type="entry name" value="PAR1 PROTEIN"/>
    <property type="match status" value="1"/>
</dbReference>
<keyword evidence="1" id="KW-0732">Signal</keyword>
<gene>
    <name evidence="2" type="ORF">Slati_3384600</name>
</gene>
<comment type="caution">
    <text evidence="2">The sequence shown here is derived from an EMBL/GenBank/DDBJ whole genome shotgun (WGS) entry which is preliminary data.</text>
</comment>
<dbReference type="AlphaFoldDB" id="A0AAW2UEZ3"/>
<accession>A0AAW2UEZ3</accession>
<dbReference type="Pfam" id="PF06521">
    <property type="entry name" value="PAR1"/>
    <property type="match status" value="3"/>
</dbReference>
<name>A0AAW2UEZ3_9LAMI</name>
<feature type="chain" id="PRO_5043923926" evidence="1">
    <location>
        <begin position="25"/>
        <end position="385"/>
    </location>
</feature>
<dbReference type="InterPro" id="IPR009489">
    <property type="entry name" value="PAR1"/>
</dbReference>
<evidence type="ECO:0000313" key="2">
    <source>
        <dbReference type="EMBL" id="KAL0415527.1"/>
    </source>
</evidence>
<evidence type="ECO:0000256" key="1">
    <source>
        <dbReference type="SAM" id="SignalP"/>
    </source>
</evidence>
<protein>
    <submittedName>
        <fullName evidence="2">Uncharacterized protein</fullName>
    </submittedName>
</protein>
<reference evidence="2" key="1">
    <citation type="submission" date="2020-06" db="EMBL/GenBank/DDBJ databases">
        <authorList>
            <person name="Li T."/>
            <person name="Hu X."/>
            <person name="Zhang T."/>
            <person name="Song X."/>
            <person name="Zhang H."/>
            <person name="Dai N."/>
            <person name="Sheng W."/>
            <person name="Hou X."/>
            <person name="Wei L."/>
        </authorList>
    </citation>
    <scope>NUCLEOTIDE SEQUENCE</scope>
    <source>
        <strain evidence="2">KEN1</strain>
        <tissue evidence="2">Leaf</tissue>
    </source>
</reference>
<dbReference type="PANTHER" id="PTHR33649:SF4">
    <property type="entry name" value="PAR1 PROTEIN"/>
    <property type="match status" value="1"/>
</dbReference>